<feature type="compositionally biased region" description="Basic and acidic residues" evidence="6">
    <location>
        <begin position="1"/>
        <end position="11"/>
    </location>
</feature>
<feature type="compositionally biased region" description="Basic and acidic residues" evidence="6">
    <location>
        <begin position="1106"/>
        <end position="1127"/>
    </location>
</feature>
<keyword evidence="5" id="KW-0812">Transmembrane</keyword>
<name>A0AAW0ETT4_9TRYP</name>
<evidence type="ECO:0000256" key="1">
    <source>
        <dbReference type="ARBA" id="ARBA00004922"/>
    </source>
</evidence>
<dbReference type="Gene3D" id="3.40.50.11660">
    <property type="entry name" value="Glycosyl transferase family 10, C-terminal domain"/>
    <property type="match status" value="1"/>
</dbReference>
<dbReference type="Pfam" id="PF00852">
    <property type="entry name" value="Glyco_transf_10"/>
    <property type="match status" value="1"/>
</dbReference>
<evidence type="ECO:0000256" key="5">
    <source>
        <dbReference type="RuleBase" id="RU003832"/>
    </source>
</evidence>
<evidence type="ECO:0000313" key="9">
    <source>
        <dbReference type="Proteomes" id="UP001430356"/>
    </source>
</evidence>
<keyword evidence="4 5" id="KW-0808">Transferase</keyword>
<reference evidence="8 9" key="1">
    <citation type="journal article" date="2021" name="MBio">
        <title>A New Model Trypanosomatid, Novymonas esmeraldas: Genomic Perception of Its 'Candidatus Pandoraea novymonadis' Endosymbiont.</title>
        <authorList>
            <person name="Zakharova A."/>
            <person name="Saura A."/>
            <person name="Butenko A."/>
            <person name="Podesvova L."/>
            <person name="Warmusova S."/>
            <person name="Kostygov A.Y."/>
            <person name="Nenarokova A."/>
            <person name="Lukes J."/>
            <person name="Opperdoes F.R."/>
            <person name="Yurchenko V."/>
        </authorList>
    </citation>
    <scope>NUCLEOTIDE SEQUENCE [LARGE SCALE GENOMIC DNA]</scope>
    <source>
        <strain evidence="8 9">E262AT.01</strain>
    </source>
</reference>
<feature type="domain" description="Fucosyltransferase C-terminal" evidence="7">
    <location>
        <begin position="917"/>
        <end position="973"/>
    </location>
</feature>
<keyword evidence="5" id="KW-0472">Membrane</keyword>
<keyword evidence="5" id="KW-1133">Transmembrane helix</keyword>
<comment type="subcellular location">
    <subcellularLocation>
        <location evidence="5">Golgi apparatus</location>
        <location evidence="5">Golgi stack membrane</location>
        <topology evidence="5">Single-pass type II membrane protein</topology>
    </subcellularLocation>
</comment>
<keyword evidence="5" id="KW-0333">Golgi apparatus</keyword>
<dbReference type="Proteomes" id="UP001430356">
    <property type="component" value="Unassembled WGS sequence"/>
</dbReference>
<evidence type="ECO:0000256" key="6">
    <source>
        <dbReference type="SAM" id="MobiDB-lite"/>
    </source>
</evidence>
<comment type="similarity">
    <text evidence="2 5">Belongs to the glycosyltransferase 10 family.</text>
</comment>
<dbReference type="PANTHER" id="PTHR11929:SF194">
    <property type="entry name" value="ALPHA-(1,3)-FUCOSYLTRANSFERASE 10"/>
    <property type="match status" value="1"/>
</dbReference>
<evidence type="ECO:0000256" key="3">
    <source>
        <dbReference type="ARBA" id="ARBA00022676"/>
    </source>
</evidence>
<evidence type="ECO:0000256" key="2">
    <source>
        <dbReference type="ARBA" id="ARBA00008919"/>
    </source>
</evidence>
<dbReference type="EC" id="2.4.1.-" evidence="5"/>
<dbReference type="InterPro" id="IPR055270">
    <property type="entry name" value="Glyco_tran_10_C"/>
</dbReference>
<keyword evidence="9" id="KW-1185">Reference proteome</keyword>
<evidence type="ECO:0000259" key="7">
    <source>
        <dbReference type="Pfam" id="PF00852"/>
    </source>
</evidence>
<dbReference type="InterPro" id="IPR001503">
    <property type="entry name" value="Glyco_trans_10"/>
</dbReference>
<evidence type="ECO:0000256" key="4">
    <source>
        <dbReference type="ARBA" id="ARBA00022679"/>
    </source>
</evidence>
<dbReference type="EMBL" id="JAECZO010000111">
    <property type="protein sequence ID" value="KAK7197578.1"/>
    <property type="molecule type" value="Genomic_DNA"/>
</dbReference>
<dbReference type="GO" id="GO:0032580">
    <property type="term" value="C:Golgi cisterna membrane"/>
    <property type="evidence" value="ECO:0007669"/>
    <property type="project" value="UniProtKB-SubCell"/>
</dbReference>
<sequence length="1369" mass="146313">MRSDVPEDRRGTLKRRPGERRADVAEPQYGGGDDGDAVCAAPLLDTAAPHTATDTMRQARHRVYLFCCAALPELQRRVVGWLNAALSPRGTRAGAVWRQWLSPWTVLSPDDGDLAHTTDGAAAAADDDDLRRRPHRRHAAAPTVSAARLMRRVVCIGVLSVVALVLLMMLLDVVLGLLLSSAGVGGEPQDFAVAWLECDCIAADVLKDTAAAADTAVQHLRAVVAAATDATCSLCVRDGDAVTAAVERHSGGAALRLAVGRVRAAVAAVGAALLPHTATLMQWARFEEDLRQERVEVARRREQQNRGVTGGAVRVASPMAPALPSPSQIGVVDGPWARGVAEPAVVAAPYMPYYYVSSGSGDARAACAERAPLEMTFLHRRALPWRSIVAAAPRTDAEEREAPAQTRRPPVITIAGADRILRYNSYLCADLPNASYLGAGAYRLDPLRAALARWTDPSPARAASRPVSRCTGCDFHCVHPRLVERHRRRHGADTRSAGGGAAAAPLSWEVALEDVDAGHVRLDGDATAPVVTRADLFTCRLLSPARGEASDLENRALLLSADAWLAHFGGGLPMLFTAGDNATTVERLLPLHTAAIFGESLQSFAKYATHASFWLQFDAVYLQNHVRRPERLAKHLAAGDRQDVGGGGPRSRAAPPTRFSTWTVTHYYRRDFHIIVYLNQMRRRLLQRARQNGDDGGAAAAATSNTTLELTSADVPVALPWLPRSPRVQDADAPAARAAGTVARLAFEVLHGADPLLLPMRGESLLAPGPPPVAWRPPTAADWHSGPPQTTAARAAPLLPFSGNTGRLPAIVAVISHCWHNRMWWLSELSRYYPVHNYGRCVIPPPTPLPGDVAPSRAIPQRARLPFPAECAVDKIRQHHRSALAAMRVQYGDAAAEGRGGAAAAAAAARGLTHVARDHELRCIFRKYRYVIAFENTVEDDYVTEKVYNALLSGALPLYIGAQNIADYVPRSSSRSSGGAGTRASATAAAAAGAGVNSSASVRGLSVMPVLQLFPMLNETAWRAEVRRRHALREAEDAVTRRVLQTHAAVLRERASAAATTAAAAARMARTVALALEEVAAQTPRDVAAEHYLFYGNASESATGGNRDDAPPTRPRRTDGDAVREYSEASGAWPPPSPTAGPTARAAPSPPPPLVHQGNSELLRHVHAAMSAPRHGTTARPSAVGTDAHGLRKVRWRADEDWVLTPNTAWGLSADVNASAHHHHHHHRGNSPGAAPAASVVQKFERGEGAAAAPATEGNCSAVAGDAYSRYFHRLCLPPTPAYERVLKARTDAAAAAAAVPPMNGFAQLAAYLRALDDDPALVEEAGYLDWWRAERVEDLGDAFVSNLDAPHPVCAICADALLKKEALP</sequence>
<feature type="region of interest" description="Disordered" evidence="6">
    <location>
        <begin position="1098"/>
        <end position="1158"/>
    </location>
</feature>
<gene>
    <name evidence="8" type="ORF">NESM_000708000</name>
</gene>
<organism evidence="8 9">
    <name type="scientific">Novymonas esmeraldas</name>
    <dbReference type="NCBI Taxonomy" id="1808958"/>
    <lineage>
        <taxon>Eukaryota</taxon>
        <taxon>Discoba</taxon>
        <taxon>Euglenozoa</taxon>
        <taxon>Kinetoplastea</taxon>
        <taxon>Metakinetoplastina</taxon>
        <taxon>Trypanosomatida</taxon>
        <taxon>Trypanosomatidae</taxon>
        <taxon>Novymonas</taxon>
    </lineage>
</organism>
<dbReference type="PANTHER" id="PTHR11929">
    <property type="entry name" value="ALPHA- 1,3 -FUCOSYLTRANSFERASE"/>
    <property type="match status" value="1"/>
</dbReference>
<keyword evidence="3 5" id="KW-0328">Glycosyltransferase</keyword>
<dbReference type="GO" id="GO:0046920">
    <property type="term" value="F:alpha-(1-&gt;3)-fucosyltransferase activity"/>
    <property type="evidence" value="ECO:0007669"/>
    <property type="project" value="TreeGrafter"/>
</dbReference>
<dbReference type="InterPro" id="IPR038577">
    <property type="entry name" value="GT10-like_C_sf"/>
</dbReference>
<dbReference type="SUPFAM" id="SSF53756">
    <property type="entry name" value="UDP-Glycosyltransferase/glycogen phosphorylase"/>
    <property type="match status" value="1"/>
</dbReference>
<feature type="region of interest" description="Disordered" evidence="6">
    <location>
        <begin position="1170"/>
        <end position="1190"/>
    </location>
</feature>
<feature type="transmembrane region" description="Helical" evidence="5">
    <location>
        <begin position="153"/>
        <end position="179"/>
    </location>
</feature>
<comment type="caution">
    <text evidence="8">The sequence shown here is derived from an EMBL/GenBank/DDBJ whole genome shotgun (WGS) entry which is preliminary data.</text>
</comment>
<protein>
    <recommendedName>
        <fullName evidence="5">Fucosyltransferase</fullName>
        <ecNumber evidence="5">2.4.1.-</ecNumber>
    </recommendedName>
</protein>
<accession>A0AAW0ETT4</accession>
<evidence type="ECO:0000313" key="8">
    <source>
        <dbReference type="EMBL" id="KAK7197578.1"/>
    </source>
</evidence>
<proteinExistence type="inferred from homology"/>
<comment type="pathway">
    <text evidence="1">Protein modification; protein glycosylation.</text>
</comment>
<feature type="region of interest" description="Disordered" evidence="6">
    <location>
        <begin position="1"/>
        <end position="33"/>
    </location>
</feature>